<feature type="repeat" description="ANK" evidence="6">
    <location>
        <begin position="91"/>
        <end position="117"/>
    </location>
</feature>
<feature type="region of interest" description="Disordered" evidence="9">
    <location>
        <begin position="714"/>
        <end position="743"/>
    </location>
</feature>
<evidence type="ECO:0000256" key="8">
    <source>
        <dbReference type="SAM" id="Coils"/>
    </source>
</evidence>
<dbReference type="PANTHER" id="PTHR24171:SF11">
    <property type="entry name" value="26S PROTEASOME NON-ATPASE REGULATORY SUBUNIT 10"/>
    <property type="match status" value="1"/>
</dbReference>
<keyword evidence="1" id="KW-0479">Metal-binding</keyword>
<feature type="compositionally biased region" description="Basic and acidic residues" evidence="9">
    <location>
        <begin position="714"/>
        <end position="731"/>
    </location>
</feature>
<evidence type="ECO:0000256" key="6">
    <source>
        <dbReference type="PROSITE-ProRule" id="PRU00023"/>
    </source>
</evidence>
<keyword evidence="2" id="KW-0677">Repeat</keyword>
<feature type="region of interest" description="Disordered" evidence="9">
    <location>
        <begin position="132"/>
        <end position="185"/>
    </location>
</feature>
<accession>A0A8K1FEX5</accession>
<dbReference type="Pfam" id="PF00023">
    <property type="entry name" value="Ank"/>
    <property type="match status" value="1"/>
</dbReference>
<evidence type="ECO:0000256" key="5">
    <source>
        <dbReference type="ARBA" id="ARBA00023043"/>
    </source>
</evidence>
<dbReference type="SMART" id="SM00248">
    <property type="entry name" value="ANK"/>
    <property type="match status" value="3"/>
</dbReference>
<evidence type="ECO:0000259" key="10">
    <source>
        <dbReference type="PROSITE" id="PS50178"/>
    </source>
</evidence>
<dbReference type="Proteomes" id="UP000794436">
    <property type="component" value="Unassembled WGS sequence"/>
</dbReference>
<feature type="repeat" description="ANK" evidence="6">
    <location>
        <begin position="204"/>
        <end position="236"/>
    </location>
</feature>
<evidence type="ECO:0000256" key="9">
    <source>
        <dbReference type="SAM" id="MobiDB-lite"/>
    </source>
</evidence>
<dbReference type="SUPFAM" id="SSF57903">
    <property type="entry name" value="FYVE/PHD zinc finger"/>
    <property type="match status" value="1"/>
</dbReference>
<reference evidence="11" key="1">
    <citation type="submission" date="2019-03" db="EMBL/GenBank/DDBJ databases">
        <title>Long read genome sequence of the mycoparasitic Pythium oligandrum ATCC 38472 isolated from sugarbeet rhizosphere.</title>
        <authorList>
            <person name="Gaulin E."/>
        </authorList>
    </citation>
    <scope>NUCLEOTIDE SEQUENCE</scope>
    <source>
        <strain evidence="11">ATCC 38472_TT</strain>
    </source>
</reference>
<dbReference type="GO" id="GO:0085020">
    <property type="term" value="P:protein K6-linked ubiquitination"/>
    <property type="evidence" value="ECO:0007669"/>
    <property type="project" value="TreeGrafter"/>
</dbReference>
<feature type="compositionally biased region" description="Low complexity" evidence="9">
    <location>
        <begin position="391"/>
        <end position="414"/>
    </location>
</feature>
<feature type="region of interest" description="Disordered" evidence="9">
    <location>
        <begin position="390"/>
        <end position="471"/>
    </location>
</feature>
<feature type="compositionally biased region" description="Low complexity" evidence="9">
    <location>
        <begin position="431"/>
        <end position="444"/>
    </location>
</feature>
<evidence type="ECO:0000256" key="4">
    <source>
        <dbReference type="ARBA" id="ARBA00022833"/>
    </source>
</evidence>
<feature type="repeat" description="ANK" evidence="6">
    <location>
        <begin position="237"/>
        <end position="269"/>
    </location>
</feature>
<feature type="compositionally biased region" description="Polar residues" evidence="9">
    <location>
        <begin position="1"/>
        <end position="15"/>
    </location>
</feature>
<dbReference type="AlphaFoldDB" id="A0A8K1FEX5"/>
<dbReference type="Gene3D" id="1.25.40.20">
    <property type="entry name" value="Ankyrin repeat-containing domain"/>
    <property type="match status" value="2"/>
</dbReference>
<keyword evidence="8" id="KW-0175">Coiled coil</keyword>
<evidence type="ECO:0000313" key="11">
    <source>
        <dbReference type="EMBL" id="TMW57092.1"/>
    </source>
</evidence>
<evidence type="ECO:0000313" key="12">
    <source>
        <dbReference type="Proteomes" id="UP000794436"/>
    </source>
</evidence>
<evidence type="ECO:0000256" key="7">
    <source>
        <dbReference type="PROSITE-ProRule" id="PRU00091"/>
    </source>
</evidence>
<dbReference type="CDD" id="cd00065">
    <property type="entry name" value="FYVE_like_SF"/>
    <property type="match status" value="1"/>
</dbReference>
<keyword evidence="4" id="KW-0862">Zinc</keyword>
<dbReference type="SUPFAM" id="SSF48403">
    <property type="entry name" value="Ankyrin repeat"/>
    <property type="match status" value="1"/>
</dbReference>
<feature type="domain" description="FYVE-type" evidence="10">
    <location>
        <begin position="290"/>
        <end position="363"/>
    </location>
</feature>
<feature type="region of interest" description="Disordered" evidence="9">
    <location>
        <begin position="1"/>
        <end position="33"/>
    </location>
</feature>
<dbReference type="InterPro" id="IPR036770">
    <property type="entry name" value="Ankyrin_rpt-contain_sf"/>
</dbReference>
<dbReference type="Gene3D" id="3.30.40.10">
    <property type="entry name" value="Zinc/RING finger domain, C3HC4 (zinc finger)"/>
    <property type="match status" value="1"/>
</dbReference>
<dbReference type="InterPro" id="IPR013083">
    <property type="entry name" value="Znf_RING/FYVE/PHD"/>
</dbReference>
<sequence>MTAPRSLTESASEASSKAIDVPIDGQDHPEATNEDEVEVVPLRVEPVLQQNAPPADTERGQRLIQSCRDGDLLSVQRQVVDGAPAGFVTKTGWTPIAAAAYCGKIEIVRYLLELGADGMYIKTNKRYAKHLSSGNASMSPLSSARTPSSATESLSDAHLTSNASDHSLNGHDNNGSNSTNSLTSASASAQTQVLQALKKALPEGMNTPLHWACYKGHAEVVLVLLHAGYGIEDTDPVGNRCLHLACSGGFQEVVEILLAHSAAVDPRNRYGNRPLDLATEPSCRKLLLKFQSHTTCEWCKEAFSRLRRPSLCQHCHNVYCDVKPCSSITEIVTQQMDSMRPITASSGTVRSLRYCQECASEMGKTEQDLRTHLDAKLELIQSALAILSSNQPSRPVTSRVSRPSSTQSPSRPVTANGTPPSTLPASNETLGGETTPSTSEPGTPALEMEVVEPSATEEGELPPPPRQRRRLTSDEISRALTLSQTDAEALYTSIEAAQAKNVDRELIQRAKRTYHQLVAHVALQQEIKTLMVVRPIGVRSLIEPLKTALANARREGVSDEMLELAVDVIQSAEAECTLFGCHALCAKIELGSKKFRRDIARLEASIDEAQSLNANEKLLGVATQLRDRLNAEVQLQACLQPFTPLTTVSDAGAETVHGYVFEDGAEVPTLLQALELRNQRIQSAVDFGSAVEDVSPALLEDGANQLKQLKKEIKDETKAEEERRRLEEEAAAKAAKKGKKKKA</sequence>
<keyword evidence="5 6" id="KW-0040">ANK repeat</keyword>
<evidence type="ECO:0000256" key="2">
    <source>
        <dbReference type="ARBA" id="ARBA00022737"/>
    </source>
</evidence>
<dbReference type="GO" id="GO:0008270">
    <property type="term" value="F:zinc ion binding"/>
    <property type="evidence" value="ECO:0007669"/>
    <property type="project" value="UniProtKB-KW"/>
</dbReference>
<keyword evidence="3 7" id="KW-0863">Zinc-finger</keyword>
<feature type="compositionally biased region" description="Low complexity" evidence="9">
    <location>
        <begin position="173"/>
        <end position="185"/>
    </location>
</feature>
<dbReference type="PANTHER" id="PTHR24171">
    <property type="entry name" value="ANKYRIN REPEAT DOMAIN-CONTAINING PROTEIN 39-RELATED"/>
    <property type="match status" value="1"/>
</dbReference>
<feature type="compositionally biased region" description="Polar residues" evidence="9">
    <location>
        <begin position="132"/>
        <end position="172"/>
    </location>
</feature>
<keyword evidence="12" id="KW-1185">Reference proteome</keyword>
<dbReference type="InterPro" id="IPR011011">
    <property type="entry name" value="Znf_FYVE_PHD"/>
</dbReference>
<organism evidence="11 12">
    <name type="scientific">Pythium oligandrum</name>
    <name type="common">Mycoparasitic fungus</name>
    <dbReference type="NCBI Taxonomy" id="41045"/>
    <lineage>
        <taxon>Eukaryota</taxon>
        <taxon>Sar</taxon>
        <taxon>Stramenopiles</taxon>
        <taxon>Oomycota</taxon>
        <taxon>Peronosporomycetes</taxon>
        <taxon>Pythiales</taxon>
        <taxon>Pythiaceae</taxon>
        <taxon>Pythium</taxon>
    </lineage>
</organism>
<proteinExistence type="predicted"/>
<dbReference type="GO" id="GO:0004842">
    <property type="term" value="F:ubiquitin-protein transferase activity"/>
    <property type="evidence" value="ECO:0007669"/>
    <property type="project" value="TreeGrafter"/>
</dbReference>
<feature type="coiled-coil region" evidence="8">
    <location>
        <begin position="592"/>
        <end position="619"/>
    </location>
</feature>
<evidence type="ECO:0000256" key="1">
    <source>
        <dbReference type="ARBA" id="ARBA00022723"/>
    </source>
</evidence>
<feature type="compositionally biased region" description="Polar residues" evidence="9">
    <location>
        <begin position="415"/>
        <end position="429"/>
    </location>
</feature>
<protein>
    <recommendedName>
        <fullName evidence="10">FYVE-type domain-containing protein</fullName>
    </recommendedName>
</protein>
<dbReference type="PROSITE" id="PS50297">
    <property type="entry name" value="ANK_REP_REGION"/>
    <property type="match status" value="3"/>
</dbReference>
<dbReference type="EMBL" id="SPLM01000144">
    <property type="protein sequence ID" value="TMW57092.1"/>
    <property type="molecule type" value="Genomic_DNA"/>
</dbReference>
<evidence type="ECO:0000256" key="3">
    <source>
        <dbReference type="ARBA" id="ARBA00022771"/>
    </source>
</evidence>
<dbReference type="OrthoDB" id="366390at2759"/>
<dbReference type="InterPro" id="IPR002110">
    <property type="entry name" value="Ankyrin_rpt"/>
</dbReference>
<dbReference type="PROSITE" id="PS50178">
    <property type="entry name" value="ZF_FYVE"/>
    <property type="match status" value="1"/>
</dbReference>
<dbReference type="PROSITE" id="PS50088">
    <property type="entry name" value="ANK_REPEAT"/>
    <property type="match status" value="3"/>
</dbReference>
<name>A0A8K1FEX5_PYTOL</name>
<dbReference type="Pfam" id="PF12796">
    <property type="entry name" value="Ank_2"/>
    <property type="match status" value="1"/>
</dbReference>
<gene>
    <name evidence="11" type="ORF">Poli38472_003017</name>
</gene>
<dbReference type="InterPro" id="IPR017455">
    <property type="entry name" value="Znf_FYVE-rel"/>
</dbReference>
<feature type="compositionally biased region" description="Basic residues" evidence="9">
    <location>
        <begin position="734"/>
        <end position="743"/>
    </location>
</feature>
<comment type="caution">
    <text evidence="11">The sequence shown here is derived from an EMBL/GenBank/DDBJ whole genome shotgun (WGS) entry which is preliminary data.</text>
</comment>